<protein>
    <recommendedName>
        <fullName evidence="9">Beta sliding clamp</fullName>
    </recommendedName>
</protein>
<dbReference type="Gene3D" id="3.10.150.10">
    <property type="entry name" value="DNA Polymerase III, subunit A, domain 2"/>
    <property type="match status" value="1"/>
</dbReference>
<evidence type="ECO:0000256" key="7">
    <source>
        <dbReference type="ARBA" id="ARBA00022932"/>
    </source>
</evidence>
<evidence type="ECO:0000256" key="2">
    <source>
        <dbReference type="ARBA" id="ARBA00010752"/>
    </source>
</evidence>
<comment type="subcellular location">
    <subcellularLocation>
        <location evidence="1 9">Cytoplasm</location>
    </subcellularLocation>
</comment>
<dbReference type="GO" id="GO:0006271">
    <property type="term" value="P:DNA strand elongation involved in DNA replication"/>
    <property type="evidence" value="ECO:0007669"/>
    <property type="project" value="TreeGrafter"/>
</dbReference>
<evidence type="ECO:0000259" key="10">
    <source>
        <dbReference type="Pfam" id="PF00712"/>
    </source>
</evidence>
<evidence type="ECO:0000256" key="9">
    <source>
        <dbReference type="PIRNR" id="PIRNR000804"/>
    </source>
</evidence>
<dbReference type="Pfam" id="PF02768">
    <property type="entry name" value="DNA_pol3_beta_3"/>
    <property type="match status" value="1"/>
</dbReference>
<name>A0A6J4IEG8_9ACTN</name>
<organism evidence="13">
    <name type="scientific">uncultured Acidimicrobiales bacterium</name>
    <dbReference type="NCBI Taxonomy" id="310071"/>
    <lineage>
        <taxon>Bacteria</taxon>
        <taxon>Bacillati</taxon>
        <taxon>Actinomycetota</taxon>
        <taxon>Acidimicrobiia</taxon>
        <taxon>Acidimicrobiales</taxon>
        <taxon>environmental samples</taxon>
    </lineage>
</organism>
<dbReference type="InterPro" id="IPR022635">
    <property type="entry name" value="DNA_polIII_beta_C"/>
</dbReference>
<comment type="function">
    <text evidence="9">Confers DNA tethering and processivity to DNA polymerases and other proteins. Acts as a clamp, forming a ring around DNA (a reaction catalyzed by the clamp-loading complex) which diffuses in an ATP-independent manner freely and bidirectionally along dsDNA. Initially characterized for its ability to contact the catalytic subunit of DNA polymerase III (Pol III), a complex, multichain enzyme responsible for most of the replicative synthesis in bacteria; Pol III exhibits 3'-5' exonuclease proofreading activity. The beta chain is required for initiation of replication as well as for processivity of DNA replication.</text>
</comment>
<dbReference type="GO" id="GO:0008408">
    <property type="term" value="F:3'-5' exonuclease activity"/>
    <property type="evidence" value="ECO:0007669"/>
    <property type="project" value="InterPro"/>
</dbReference>
<evidence type="ECO:0000256" key="3">
    <source>
        <dbReference type="ARBA" id="ARBA00022490"/>
    </source>
</evidence>
<keyword evidence="8" id="KW-0238">DNA-binding</keyword>
<keyword evidence="7 9" id="KW-0239">DNA-directed DNA polymerase</keyword>
<comment type="subunit">
    <text evidence="9">Forms a ring-shaped head-to-tail homodimer around DNA.</text>
</comment>
<dbReference type="AlphaFoldDB" id="A0A6J4IEG8"/>
<evidence type="ECO:0000256" key="8">
    <source>
        <dbReference type="ARBA" id="ARBA00023125"/>
    </source>
</evidence>
<evidence type="ECO:0000256" key="6">
    <source>
        <dbReference type="ARBA" id="ARBA00022705"/>
    </source>
</evidence>
<dbReference type="Pfam" id="PF02767">
    <property type="entry name" value="DNA_pol3_beta_2"/>
    <property type="match status" value="1"/>
</dbReference>
<dbReference type="CDD" id="cd00140">
    <property type="entry name" value="beta_clamp"/>
    <property type="match status" value="1"/>
</dbReference>
<dbReference type="PANTHER" id="PTHR30478:SF0">
    <property type="entry name" value="BETA SLIDING CLAMP"/>
    <property type="match status" value="1"/>
</dbReference>
<keyword evidence="3 9" id="KW-0963">Cytoplasm</keyword>
<sequence>MKFRAERDVLLEALATAARAAATRGGALPALSGVRLEVKGDELHLAGSDLDLTVQVDAAVAGIDDGVCVIPARLGTDIVRALEPGAVTFALEGGEAQIAAGRSQFTVRVLPAEEFLRLPEPAGDAVTLDAAALSAALSQVVRAASKDDARPILAGVLMTAEPSGLRLVATDSYRLAMRDLPGTTLMAEGQHVLVPARALGELGRVLSNAEQVTLRLGHDQASFQVASVRVTTRLIEGEFPNYRQLVPSGYPNRLVVGKEPLLDAVRRVKLLAREATPIRMALRPDGLELTAVTHDVGQAREDLDAKYEGSEMVVAFNPEFLIDGVEATPGDEVVLETLDALKPATLRSTEGTDFLYLLMPVRVS</sequence>
<evidence type="ECO:0000256" key="4">
    <source>
        <dbReference type="ARBA" id="ARBA00022679"/>
    </source>
</evidence>
<dbReference type="GO" id="GO:0009360">
    <property type="term" value="C:DNA polymerase III complex"/>
    <property type="evidence" value="ECO:0007669"/>
    <property type="project" value="InterPro"/>
</dbReference>
<feature type="domain" description="DNA polymerase III beta sliding clamp central" evidence="11">
    <location>
        <begin position="128"/>
        <end position="241"/>
    </location>
</feature>
<dbReference type="GO" id="GO:0003677">
    <property type="term" value="F:DNA binding"/>
    <property type="evidence" value="ECO:0007669"/>
    <property type="project" value="UniProtKB-UniRule"/>
</dbReference>
<keyword evidence="5 9" id="KW-0548">Nucleotidyltransferase</keyword>
<evidence type="ECO:0000259" key="11">
    <source>
        <dbReference type="Pfam" id="PF02767"/>
    </source>
</evidence>
<evidence type="ECO:0000313" key="13">
    <source>
        <dbReference type="EMBL" id="CAA9248091.1"/>
    </source>
</evidence>
<dbReference type="SMART" id="SM00480">
    <property type="entry name" value="POL3Bc"/>
    <property type="match status" value="1"/>
</dbReference>
<feature type="domain" description="DNA polymerase III beta sliding clamp C-terminal" evidence="12">
    <location>
        <begin position="243"/>
        <end position="362"/>
    </location>
</feature>
<dbReference type="EMBL" id="CADCTB010000129">
    <property type="protein sequence ID" value="CAA9248091.1"/>
    <property type="molecule type" value="Genomic_DNA"/>
</dbReference>
<dbReference type="InterPro" id="IPR001001">
    <property type="entry name" value="DNA_polIII_beta"/>
</dbReference>
<dbReference type="Gene3D" id="3.70.10.10">
    <property type="match status" value="1"/>
</dbReference>
<dbReference type="PIRSF" id="PIRSF000804">
    <property type="entry name" value="DNA_pol_III_b"/>
    <property type="match status" value="1"/>
</dbReference>
<evidence type="ECO:0000256" key="5">
    <source>
        <dbReference type="ARBA" id="ARBA00022695"/>
    </source>
</evidence>
<dbReference type="PANTHER" id="PTHR30478">
    <property type="entry name" value="DNA POLYMERASE III SUBUNIT BETA"/>
    <property type="match status" value="1"/>
</dbReference>
<dbReference type="SUPFAM" id="SSF55979">
    <property type="entry name" value="DNA clamp"/>
    <property type="match status" value="3"/>
</dbReference>
<dbReference type="InterPro" id="IPR022637">
    <property type="entry name" value="DNA_polIII_beta_cen"/>
</dbReference>
<evidence type="ECO:0000259" key="12">
    <source>
        <dbReference type="Pfam" id="PF02768"/>
    </source>
</evidence>
<dbReference type="InterPro" id="IPR046938">
    <property type="entry name" value="DNA_clamp_sf"/>
</dbReference>
<dbReference type="GO" id="GO:0005737">
    <property type="term" value="C:cytoplasm"/>
    <property type="evidence" value="ECO:0007669"/>
    <property type="project" value="UniProtKB-SubCell"/>
</dbReference>
<dbReference type="InterPro" id="IPR022634">
    <property type="entry name" value="DNA_polIII_beta_N"/>
</dbReference>
<evidence type="ECO:0000256" key="1">
    <source>
        <dbReference type="ARBA" id="ARBA00004496"/>
    </source>
</evidence>
<feature type="domain" description="DNA polymerase III beta sliding clamp N-terminal" evidence="10">
    <location>
        <begin position="1"/>
        <end position="118"/>
    </location>
</feature>
<dbReference type="GO" id="GO:0003887">
    <property type="term" value="F:DNA-directed DNA polymerase activity"/>
    <property type="evidence" value="ECO:0007669"/>
    <property type="project" value="UniProtKB-UniRule"/>
</dbReference>
<gene>
    <name evidence="13" type="ORF">AVDCRST_MAG10-2019</name>
</gene>
<accession>A0A6J4IEG8</accession>
<reference evidence="13" key="1">
    <citation type="submission" date="2020-02" db="EMBL/GenBank/DDBJ databases">
        <authorList>
            <person name="Meier V. D."/>
        </authorList>
    </citation>
    <scope>NUCLEOTIDE SEQUENCE</scope>
    <source>
        <strain evidence="13">AVDCRST_MAG10</strain>
    </source>
</reference>
<dbReference type="Pfam" id="PF00712">
    <property type="entry name" value="DNA_pol3_beta"/>
    <property type="match status" value="1"/>
</dbReference>
<proteinExistence type="inferred from homology"/>
<comment type="similarity">
    <text evidence="2 9">Belongs to the beta sliding clamp family.</text>
</comment>
<dbReference type="NCBIfam" id="TIGR00663">
    <property type="entry name" value="dnan"/>
    <property type="match status" value="1"/>
</dbReference>
<keyword evidence="4 9" id="KW-0808">Transferase</keyword>
<keyword evidence="6 9" id="KW-0235">DNA replication</keyword>